<evidence type="ECO:0000313" key="3">
    <source>
        <dbReference type="Proteomes" id="UP000548476"/>
    </source>
</evidence>
<protein>
    <submittedName>
        <fullName evidence="2">Uncharacterized membrane protein HdeD (DUF308 family)</fullName>
    </submittedName>
</protein>
<keyword evidence="1" id="KW-0812">Transmembrane</keyword>
<feature type="transmembrane region" description="Helical" evidence="1">
    <location>
        <begin position="85"/>
        <end position="104"/>
    </location>
</feature>
<dbReference type="Pfam" id="PF19733">
    <property type="entry name" value="DUF6223"/>
    <property type="match status" value="1"/>
</dbReference>
<dbReference type="Proteomes" id="UP000548476">
    <property type="component" value="Unassembled WGS sequence"/>
</dbReference>
<gene>
    <name evidence="2" type="ORF">HNR73_000485</name>
</gene>
<keyword evidence="1" id="KW-0472">Membrane</keyword>
<accession>A0A841FCB1</accession>
<name>A0A841FCB1_9ACTN</name>
<dbReference type="AlphaFoldDB" id="A0A841FCB1"/>
<organism evidence="2 3">
    <name type="scientific">Phytomonospora endophytica</name>
    <dbReference type="NCBI Taxonomy" id="714109"/>
    <lineage>
        <taxon>Bacteria</taxon>
        <taxon>Bacillati</taxon>
        <taxon>Actinomycetota</taxon>
        <taxon>Actinomycetes</taxon>
        <taxon>Micromonosporales</taxon>
        <taxon>Micromonosporaceae</taxon>
        <taxon>Phytomonospora</taxon>
    </lineage>
</organism>
<reference evidence="2 3" key="1">
    <citation type="submission" date="2020-08" db="EMBL/GenBank/DDBJ databases">
        <title>Genomic Encyclopedia of Type Strains, Phase IV (KMG-IV): sequencing the most valuable type-strain genomes for metagenomic binning, comparative biology and taxonomic classification.</title>
        <authorList>
            <person name="Goeker M."/>
        </authorList>
    </citation>
    <scope>NUCLEOTIDE SEQUENCE [LARGE SCALE GENOMIC DNA]</scope>
    <source>
        <strain evidence="2 3">YIM 65646</strain>
    </source>
</reference>
<keyword evidence="1" id="KW-1133">Transmembrane helix</keyword>
<feature type="transmembrane region" description="Helical" evidence="1">
    <location>
        <begin position="51"/>
        <end position="73"/>
    </location>
</feature>
<evidence type="ECO:0000256" key="1">
    <source>
        <dbReference type="SAM" id="Phobius"/>
    </source>
</evidence>
<evidence type="ECO:0000313" key="2">
    <source>
        <dbReference type="EMBL" id="MBB6032643.1"/>
    </source>
</evidence>
<keyword evidence="3" id="KW-1185">Reference proteome</keyword>
<dbReference type="InterPro" id="IPR045770">
    <property type="entry name" value="DUF6223"/>
</dbReference>
<dbReference type="RefSeq" id="WP_203686091.1">
    <property type="nucleotide sequence ID" value="NZ_BONT01000036.1"/>
</dbReference>
<comment type="caution">
    <text evidence="2">The sequence shown here is derived from an EMBL/GenBank/DDBJ whole genome shotgun (WGS) entry which is preliminary data.</text>
</comment>
<feature type="transmembrane region" description="Helical" evidence="1">
    <location>
        <begin position="116"/>
        <end position="136"/>
    </location>
</feature>
<dbReference type="EMBL" id="JACHGT010000001">
    <property type="protein sequence ID" value="MBB6032643.1"/>
    <property type="molecule type" value="Genomic_DNA"/>
</dbReference>
<proteinExistence type="predicted"/>
<sequence>MSSTGARKTARIILTTAGAALAGGFGLAAPAAAHLATEPATVTGWTADRVIATSAALVALAGAVVGVLALFRAARGTGDGRRRGGRLAVALSVLGALAGVFVIVTADGGPGTGNGIVGGYLAVVVGLAGIALVWLARARARRDA</sequence>